<evidence type="ECO:0000313" key="1">
    <source>
        <dbReference type="EMBL" id="BBL90994.1"/>
    </source>
</evidence>
<proteinExistence type="predicted"/>
<sequence>MTRTASAVLILFLMSSYFAYNRFYVYPQQLESQAESMLMQMANREEWLDMYESKKRVHAHTAHLEFAAHVTSSDGQRAYSEGYITYSERGHNVCKEVIFNFKINSLRNYSISDLHDCSLGEYY</sequence>
<name>A0A510IB50_9VIBR</name>
<accession>A0A510IB50</accession>
<organism evidence="1 2">
    <name type="scientific">Vibrio rotiferianus</name>
    <dbReference type="NCBI Taxonomy" id="190895"/>
    <lineage>
        <taxon>Bacteria</taxon>
        <taxon>Pseudomonadati</taxon>
        <taxon>Pseudomonadota</taxon>
        <taxon>Gammaproteobacteria</taxon>
        <taxon>Vibrionales</taxon>
        <taxon>Vibrionaceae</taxon>
        <taxon>Vibrio</taxon>
    </lineage>
</organism>
<protein>
    <submittedName>
        <fullName evidence="1">Uncharacterized protein</fullName>
    </submittedName>
</protein>
<dbReference type="GeneID" id="47654941"/>
<dbReference type="AlphaFoldDB" id="A0A510IB50"/>
<dbReference type="EMBL" id="AP019799">
    <property type="protein sequence ID" value="BBL90994.1"/>
    <property type="molecule type" value="Genomic_DNA"/>
</dbReference>
<gene>
    <name evidence="1" type="ORF">VroAM7_36470</name>
</gene>
<dbReference type="RefSeq" id="WP_010452786.1">
    <property type="nucleotide sequence ID" value="NZ_AP019799.1"/>
</dbReference>
<reference evidence="2" key="1">
    <citation type="submission" date="2019-07" db="EMBL/GenBank/DDBJ databases">
        <title>Complete Genome Sequences of Vibrion rotiferianus strain AM7.</title>
        <authorList>
            <person name="Miyazaki K."/>
            <person name="Wiseschart A."/>
            <person name="Pootanakit K."/>
            <person name="Ishimori K."/>
            <person name="Kitahara K."/>
        </authorList>
    </citation>
    <scope>NUCLEOTIDE SEQUENCE [LARGE SCALE GENOMIC DNA]</scope>
    <source>
        <strain evidence="2">AM7</strain>
    </source>
</reference>
<dbReference type="Proteomes" id="UP000315115">
    <property type="component" value="Chromosome 2"/>
</dbReference>
<evidence type="ECO:0000313" key="2">
    <source>
        <dbReference type="Proteomes" id="UP000315115"/>
    </source>
</evidence>